<dbReference type="GO" id="GO:0003677">
    <property type="term" value="F:DNA binding"/>
    <property type="evidence" value="ECO:0007669"/>
    <property type="project" value="UniProtKB-KW"/>
</dbReference>
<evidence type="ECO:0000313" key="3">
    <source>
        <dbReference type="Proteomes" id="UP000064183"/>
    </source>
</evidence>
<reference evidence="2 3" key="1">
    <citation type="journal article" date="2012" name="J. Bacteriol.">
        <title>Draft genome sequence of Streptomyces globisporus C-1027, which produces an antitumor antibiotic consisting of a nine-membered enediyne with a chromoprotein.</title>
        <authorList>
            <person name="Wang L."/>
            <person name="Wang S."/>
            <person name="He Q."/>
            <person name="Yu T."/>
            <person name="Li Q."/>
            <person name="Hong B."/>
        </authorList>
    </citation>
    <scope>NUCLEOTIDE SEQUENCE [LARGE SCALE GENOMIC DNA]</scope>
    <source>
        <strain evidence="2 3">C-1027</strain>
        <plasmid evidence="2 3">SGLP1</plasmid>
    </source>
</reference>
<keyword evidence="2" id="KW-0238">DNA-binding</keyword>
<dbReference type="KEGG" id="sgb:WQO_33940"/>
<proteinExistence type="predicted"/>
<feature type="domain" description="HTH cro/C1-type" evidence="1">
    <location>
        <begin position="11"/>
        <end position="64"/>
    </location>
</feature>
<dbReference type="InterPro" id="IPR011990">
    <property type="entry name" value="TPR-like_helical_dom_sf"/>
</dbReference>
<organism evidence="2 3">
    <name type="scientific">Streptomyces globisporus C-1027</name>
    <dbReference type="NCBI Taxonomy" id="1172567"/>
    <lineage>
        <taxon>Bacteria</taxon>
        <taxon>Bacillati</taxon>
        <taxon>Actinomycetota</taxon>
        <taxon>Actinomycetes</taxon>
        <taxon>Kitasatosporales</taxon>
        <taxon>Streptomycetaceae</taxon>
        <taxon>Streptomyces</taxon>
    </lineage>
</organism>
<dbReference type="GeneID" id="27787448"/>
<dbReference type="InterPro" id="IPR010982">
    <property type="entry name" value="Lambda_DNA-bd_dom_sf"/>
</dbReference>
<dbReference type="PROSITE" id="PS50943">
    <property type="entry name" value="HTH_CROC1"/>
    <property type="match status" value="1"/>
</dbReference>
<evidence type="ECO:0000313" key="2">
    <source>
        <dbReference type="EMBL" id="ALU98533.1"/>
    </source>
</evidence>
<name>A0A0U3CAF1_STRGL</name>
<sequence length="411" mass="44906">MLEQPSFGRRLRQLRTERGLSQAALAGDGMSTGYLSRLESGARQPSDRAVAHLAGQLGISPSEFEGSRATSLAQILSLSTSLESDETSELLAEAVRSAHGQDPMLRWQALWLLGQWKRRHGDSAGEHGYLQRLVTLSEEIGLAELRARALTQFARSLRVLGEIVPAVEAAAAAHRLAVDHALSSQDRAASLLVLVSVEAEAGRMPDARRHADELTVLVRGRSDTLWAEALWTAGALKVRQGEFAAAEVLFQEALDGFDSRENLTIWLRLRIAMAELHLQKLPPEPDAAQLCIEAAEAALPFARTSALEQSLAALRARLAFHEGRFADARALLERLGRTELRLPYQSRIRLEVLGHQLRILSGEEEEGLAGLQLLAEEAQENSNINLAAEIWRLAAECLMRARGKVRGATGG</sequence>
<dbReference type="CDD" id="cd00093">
    <property type="entry name" value="HTH_XRE"/>
    <property type="match status" value="1"/>
</dbReference>
<dbReference type="SMART" id="SM00530">
    <property type="entry name" value="HTH_XRE"/>
    <property type="match status" value="1"/>
</dbReference>
<dbReference type="Gene3D" id="1.10.260.40">
    <property type="entry name" value="lambda repressor-like DNA-binding domains"/>
    <property type="match status" value="1"/>
</dbReference>
<dbReference type="AlphaFoldDB" id="A0A0U3CAF1"/>
<dbReference type="SUPFAM" id="SSF47413">
    <property type="entry name" value="lambda repressor-like DNA-binding domains"/>
    <property type="match status" value="1"/>
</dbReference>
<evidence type="ECO:0000259" key="1">
    <source>
        <dbReference type="PROSITE" id="PS50943"/>
    </source>
</evidence>
<dbReference type="Proteomes" id="UP000064183">
    <property type="component" value="Plasmid SGLP1"/>
</dbReference>
<keyword evidence="2" id="KW-0614">Plasmid</keyword>
<accession>A0A0U3CAF1</accession>
<dbReference type="InterPro" id="IPR001387">
    <property type="entry name" value="Cro/C1-type_HTH"/>
</dbReference>
<gene>
    <name evidence="2" type="ORF">WQO_33940</name>
</gene>
<dbReference type="RefSeq" id="WP_010056305.1">
    <property type="nucleotide sequence ID" value="NZ_CP013739.1"/>
</dbReference>
<geneLocation type="plasmid" evidence="2 3">
    <name>SGLP1</name>
</geneLocation>
<dbReference type="Pfam" id="PF13560">
    <property type="entry name" value="HTH_31"/>
    <property type="match status" value="1"/>
</dbReference>
<dbReference type="EMBL" id="CP013739">
    <property type="protein sequence ID" value="ALU98533.1"/>
    <property type="molecule type" value="Genomic_DNA"/>
</dbReference>
<protein>
    <submittedName>
        <fullName evidence="2">DNA-binding protein</fullName>
    </submittedName>
</protein>
<dbReference type="Gene3D" id="1.25.40.10">
    <property type="entry name" value="Tetratricopeptide repeat domain"/>
    <property type="match status" value="1"/>
</dbReference>